<keyword evidence="1" id="KW-0812">Transmembrane</keyword>
<dbReference type="eggNOG" id="ENOG502QUA0">
    <property type="taxonomic scope" value="Eukaryota"/>
</dbReference>
<feature type="transmembrane region" description="Helical" evidence="1">
    <location>
        <begin position="281"/>
        <end position="306"/>
    </location>
</feature>
<keyword evidence="1" id="KW-1133">Transmembrane helix</keyword>
<feature type="transmembrane region" description="Helical" evidence="1">
    <location>
        <begin position="39"/>
        <end position="63"/>
    </location>
</feature>
<feature type="domain" description="DUF3533" evidence="2">
    <location>
        <begin position="49"/>
        <end position="416"/>
    </location>
</feature>
<sequence>MSEKSTPMGNPECPSGANHTNGHLCFFDKSPEGITARRTYLKVFICGTLFVAVMIFTILPIYWGALYKVPVRNLEGWVVDFDGDMLGQTISQALVQIAAQRGRITWIPKPASDFSRGLENLAQDVRDERIWAAIAISPSSTTTLFSSIQIPNPAYNGSNVITAYAVEARNEQAYRGLIRPSIDLALTTISHQLALETTKRASRMLSPTALQVLSQESPQTLVAPVGYTIHNLIPFDQPVASAATFVGMLLQLALSAFVVMVAFGARTLSGYEHSLSTTRLLILRFVSIFAGFFFISLMYCLLNLAFQLDVTRKYGHAGFVVFWMVNFLGTLATGLAIESILILFGPKGVPFFLLLWIIVNLSATLFPIEVLPAFYRYGYGVPFYSLTKALRTIVFGTKDRMGRTCGILIAWISISCITIPVFQWLVRRRLRVPKETPGEEKPNHDGH</sequence>
<dbReference type="EMBL" id="AACS02000004">
    <property type="protein sequence ID" value="EAU83367.2"/>
    <property type="molecule type" value="Genomic_DNA"/>
</dbReference>
<dbReference type="RefSeq" id="XP_001838433.2">
    <property type="nucleotide sequence ID" value="XM_001838381.2"/>
</dbReference>
<dbReference type="PANTHER" id="PTHR34814">
    <property type="entry name" value="NITROSOGUANIDINE RESISTANCE PROTEIN SNG1"/>
    <property type="match status" value="1"/>
</dbReference>
<dbReference type="Pfam" id="PF12051">
    <property type="entry name" value="DUF3533"/>
    <property type="match status" value="1"/>
</dbReference>
<dbReference type="PANTHER" id="PTHR34814:SF1">
    <property type="entry name" value="NITROSOGUANIDINE RESISTANCE PROTEIN SNG1"/>
    <property type="match status" value="1"/>
</dbReference>
<dbReference type="GO" id="GO:0016020">
    <property type="term" value="C:membrane"/>
    <property type="evidence" value="ECO:0007669"/>
    <property type="project" value="TreeGrafter"/>
</dbReference>
<evidence type="ECO:0000256" key="1">
    <source>
        <dbReference type="SAM" id="Phobius"/>
    </source>
</evidence>
<organism evidence="3 4">
    <name type="scientific">Coprinopsis cinerea (strain Okayama-7 / 130 / ATCC MYA-4618 / FGSC 9003)</name>
    <name type="common">Inky cap fungus</name>
    <name type="synonym">Hormographiella aspergillata</name>
    <dbReference type="NCBI Taxonomy" id="240176"/>
    <lineage>
        <taxon>Eukaryota</taxon>
        <taxon>Fungi</taxon>
        <taxon>Dikarya</taxon>
        <taxon>Basidiomycota</taxon>
        <taxon>Agaricomycotina</taxon>
        <taxon>Agaricomycetes</taxon>
        <taxon>Agaricomycetidae</taxon>
        <taxon>Agaricales</taxon>
        <taxon>Agaricineae</taxon>
        <taxon>Psathyrellaceae</taxon>
        <taxon>Coprinopsis</taxon>
    </lineage>
</organism>
<dbReference type="KEGG" id="cci:CC1G_09061"/>
<dbReference type="GeneID" id="6015018"/>
<reference evidence="3 4" key="1">
    <citation type="journal article" date="2010" name="Proc. Natl. Acad. Sci. U.S.A.">
        <title>Insights into evolution of multicellular fungi from the assembled chromosomes of the mushroom Coprinopsis cinerea (Coprinus cinereus).</title>
        <authorList>
            <person name="Stajich J.E."/>
            <person name="Wilke S.K."/>
            <person name="Ahren D."/>
            <person name="Au C.H."/>
            <person name="Birren B.W."/>
            <person name="Borodovsky M."/>
            <person name="Burns C."/>
            <person name="Canback B."/>
            <person name="Casselton L.A."/>
            <person name="Cheng C.K."/>
            <person name="Deng J."/>
            <person name="Dietrich F.S."/>
            <person name="Fargo D.C."/>
            <person name="Farman M.L."/>
            <person name="Gathman A.C."/>
            <person name="Goldberg J."/>
            <person name="Guigo R."/>
            <person name="Hoegger P.J."/>
            <person name="Hooker J.B."/>
            <person name="Huggins A."/>
            <person name="James T.Y."/>
            <person name="Kamada T."/>
            <person name="Kilaru S."/>
            <person name="Kodira C."/>
            <person name="Kues U."/>
            <person name="Kupfer D."/>
            <person name="Kwan H.S."/>
            <person name="Lomsadze A."/>
            <person name="Li W."/>
            <person name="Lilly W.W."/>
            <person name="Ma L.J."/>
            <person name="Mackey A.J."/>
            <person name="Manning G."/>
            <person name="Martin F."/>
            <person name="Muraguchi H."/>
            <person name="Natvig D.O."/>
            <person name="Palmerini H."/>
            <person name="Ramesh M.A."/>
            <person name="Rehmeyer C.J."/>
            <person name="Roe B.A."/>
            <person name="Shenoy N."/>
            <person name="Stanke M."/>
            <person name="Ter-Hovhannisyan V."/>
            <person name="Tunlid A."/>
            <person name="Velagapudi R."/>
            <person name="Vision T.J."/>
            <person name="Zeng Q."/>
            <person name="Zolan M.E."/>
            <person name="Pukkila P.J."/>
        </authorList>
    </citation>
    <scope>NUCLEOTIDE SEQUENCE [LARGE SCALE GENOMIC DNA]</scope>
    <source>
        <strain evidence="4">Okayama-7 / 130 / ATCC MYA-4618 / FGSC 9003</strain>
    </source>
</reference>
<feature type="transmembrane region" description="Helical" evidence="1">
    <location>
        <begin position="351"/>
        <end position="375"/>
    </location>
</feature>
<dbReference type="HOGENOM" id="CLU_020178_2_0_1"/>
<evidence type="ECO:0000313" key="3">
    <source>
        <dbReference type="EMBL" id="EAU83367.2"/>
    </source>
</evidence>
<comment type="caution">
    <text evidence="3">The sequence shown here is derived from an EMBL/GenBank/DDBJ whole genome shotgun (WGS) entry which is preliminary data.</text>
</comment>
<feature type="transmembrane region" description="Helical" evidence="1">
    <location>
        <begin position="245"/>
        <end position="269"/>
    </location>
</feature>
<dbReference type="OrthoDB" id="2140105at2759"/>
<keyword evidence="1" id="KW-0472">Membrane</keyword>
<dbReference type="VEuPathDB" id="FungiDB:CC1G_09061"/>
<dbReference type="InParanoid" id="A8P2Z6"/>
<dbReference type="OMA" id="CISKIAR"/>
<proteinExistence type="predicted"/>
<protein>
    <recommendedName>
        <fullName evidence="2">DUF3533 domain-containing protein</fullName>
    </recommendedName>
</protein>
<evidence type="ECO:0000259" key="2">
    <source>
        <dbReference type="Pfam" id="PF12051"/>
    </source>
</evidence>
<feature type="transmembrane region" description="Helical" evidence="1">
    <location>
        <begin position="318"/>
        <end position="344"/>
    </location>
</feature>
<dbReference type="Proteomes" id="UP000001861">
    <property type="component" value="Unassembled WGS sequence"/>
</dbReference>
<keyword evidence="4" id="KW-1185">Reference proteome</keyword>
<dbReference type="AlphaFoldDB" id="A8P2Z6"/>
<name>A8P2Z6_COPC7</name>
<evidence type="ECO:0000313" key="4">
    <source>
        <dbReference type="Proteomes" id="UP000001861"/>
    </source>
</evidence>
<feature type="transmembrane region" description="Helical" evidence="1">
    <location>
        <begin position="407"/>
        <end position="426"/>
    </location>
</feature>
<dbReference type="InterPro" id="IPR053001">
    <property type="entry name" value="MNNG_permease-like"/>
</dbReference>
<gene>
    <name evidence="3" type="ORF">CC1G_09061</name>
</gene>
<accession>A8P2Z6</accession>
<dbReference type="InterPro" id="IPR022703">
    <property type="entry name" value="DUF3533"/>
</dbReference>